<protein>
    <submittedName>
        <fullName evidence="2">Uncharacterized protein</fullName>
    </submittedName>
</protein>
<comment type="caution">
    <text evidence="2">The sequence shown here is derived from an EMBL/GenBank/DDBJ whole genome shotgun (WGS) entry which is preliminary data.</text>
</comment>
<reference evidence="2" key="1">
    <citation type="journal article" date="2014" name="Front. Microbiol.">
        <title>High frequency of phylogenetically diverse reductive dehalogenase-homologous genes in deep subseafloor sedimentary metagenomes.</title>
        <authorList>
            <person name="Kawai M."/>
            <person name="Futagami T."/>
            <person name="Toyoda A."/>
            <person name="Takaki Y."/>
            <person name="Nishi S."/>
            <person name="Hori S."/>
            <person name="Arai W."/>
            <person name="Tsubouchi T."/>
            <person name="Morono Y."/>
            <person name="Uchiyama I."/>
            <person name="Ito T."/>
            <person name="Fujiyama A."/>
            <person name="Inagaki F."/>
            <person name="Takami H."/>
        </authorList>
    </citation>
    <scope>NUCLEOTIDE SEQUENCE</scope>
    <source>
        <strain evidence="2">Expedition CK06-06</strain>
    </source>
</reference>
<dbReference type="AlphaFoldDB" id="X0U6W5"/>
<evidence type="ECO:0000313" key="2">
    <source>
        <dbReference type="EMBL" id="GAF95066.1"/>
    </source>
</evidence>
<feature type="compositionally biased region" description="Polar residues" evidence="1">
    <location>
        <begin position="43"/>
        <end position="56"/>
    </location>
</feature>
<gene>
    <name evidence="2" type="ORF">S01H1_26168</name>
</gene>
<sequence>MRAVLIALLSICLTCGVAFGGAANFVTGEQDHQIKVHQPESEIPNTTILTEDTNGRPQKLDKRGDEDGTDLNPTERRIIIRDAVISNRPMLAD</sequence>
<proteinExistence type="predicted"/>
<name>X0U6W5_9ZZZZ</name>
<feature type="region of interest" description="Disordered" evidence="1">
    <location>
        <begin position="39"/>
        <end position="73"/>
    </location>
</feature>
<organism evidence="2">
    <name type="scientific">marine sediment metagenome</name>
    <dbReference type="NCBI Taxonomy" id="412755"/>
    <lineage>
        <taxon>unclassified sequences</taxon>
        <taxon>metagenomes</taxon>
        <taxon>ecological metagenomes</taxon>
    </lineage>
</organism>
<dbReference type="EMBL" id="BARS01015849">
    <property type="protein sequence ID" value="GAF95066.1"/>
    <property type="molecule type" value="Genomic_DNA"/>
</dbReference>
<accession>X0U6W5</accession>
<evidence type="ECO:0000256" key="1">
    <source>
        <dbReference type="SAM" id="MobiDB-lite"/>
    </source>
</evidence>